<organism evidence="5 6">
    <name type="scientific">Aspergillus ibericus CBS 121593</name>
    <dbReference type="NCBI Taxonomy" id="1448316"/>
    <lineage>
        <taxon>Eukaryota</taxon>
        <taxon>Fungi</taxon>
        <taxon>Dikarya</taxon>
        <taxon>Ascomycota</taxon>
        <taxon>Pezizomycotina</taxon>
        <taxon>Eurotiomycetes</taxon>
        <taxon>Eurotiomycetidae</taxon>
        <taxon>Eurotiales</taxon>
        <taxon>Aspergillaceae</taxon>
        <taxon>Aspergillus</taxon>
        <taxon>Aspergillus subgen. Circumdati</taxon>
    </lineage>
</organism>
<evidence type="ECO:0000256" key="3">
    <source>
        <dbReference type="ARBA" id="ARBA00022840"/>
    </source>
</evidence>
<evidence type="ECO:0000256" key="1">
    <source>
        <dbReference type="ARBA" id="ARBA00022527"/>
    </source>
</evidence>
<sequence>MISKTKNMTSLAIGFILKGTRYDYRILALIGGNALRTTTVFQAEVISEAMIKIVSTSHPEDMESMRCEVGVYGYPNVATADCFRRLYEVLDNRTMVFEWLDTTLAEVPFQPTPDCYALILAVLRAALRSCVHLESHRRVNADIQPTNILISNLNTDRLIVKIGDLGHVLQTHRTTNTQPLLTRAPEVFLNNPCTPASHVWSIGATLLYWLNPTIIGPEDGFTLPVNEAWCMAKLKRLFPQWQIPVPEEEEAVMGPMLRYRFQMARYLAQNEDLASRMPLRRELDRMRLPFALIELLCLMLEVWPQCRPSARGVLGSAELSFWEDFVRE</sequence>
<dbReference type="PANTHER" id="PTHR24055">
    <property type="entry name" value="MITOGEN-ACTIVATED PROTEIN KINASE"/>
    <property type="match status" value="1"/>
</dbReference>
<dbReference type="STRING" id="1448316.A0A395GNP3"/>
<evidence type="ECO:0000313" key="6">
    <source>
        <dbReference type="Proteomes" id="UP000249402"/>
    </source>
</evidence>
<feature type="domain" description="Protein kinase" evidence="4">
    <location>
        <begin position="24"/>
        <end position="326"/>
    </location>
</feature>
<dbReference type="InterPro" id="IPR050117">
    <property type="entry name" value="MAPK"/>
</dbReference>
<gene>
    <name evidence="5" type="ORF">BO80DRAFT_458905</name>
</gene>
<dbReference type="Pfam" id="PF00069">
    <property type="entry name" value="Pkinase"/>
    <property type="match status" value="1"/>
</dbReference>
<dbReference type="OrthoDB" id="5979581at2759"/>
<name>A0A395GNP3_9EURO</name>
<dbReference type="PROSITE" id="PS50011">
    <property type="entry name" value="PROTEIN_KINASE_DOM"/>
    <property type="match status" value="1"/>
</dbReference>
<keyword evidence="1" id="KW-0723">Serine/threonine-protein kinase</keyword>
<protein>
    <submittedName>
        <fullName evidence="5">Kinase-like protein</fullName>
    </submittedName>
</protein>
<dbReference type="Gene3D" id="1.10.510.10">
    <property type="entry name" value="Transferase(Phosphotransferase) domain 1"/>
    <property type="match status" value="1"/>
</dbReference>
<reference evidence="5 6" key="1">
    <citation type="submission" date="2018-02" db="EMBL/GenBank/DDBJ databases">
        <title>The genomes of Aspergillus section Nigri reveals drivers in fungal speciation.</title>
        <authorList>
            <consortium name="DOE Joint Genome Institute"/>
            <person name="Vesth T.C."/>
            <person name="Nybo J."/>
            <person name="Theobald S."/>
            <person name="Brandl J."/>
            <person name="Frisvad J.C."/>
            <person name="Nielsen K.F."/>
            <person name="Lyhne E.K."/>
            <person name="Kogle M.E."/>
            <person name="Kuo A."/>
            <person name="Riley R."/>
            <person name="Clum A."/>
            <person name="Nolan M."/>
            <person name="Lipzen A."/>
            <person name="Salamov A."/>
            <person name="Henrissat B."/>
            <person name="Wiebenga A."/>
            <person name="De vries R.P."/>
            <person name="Grigoriev I.V."/>
            <person name="Mortensen U.H."/>
            <person name="Andersen M.R."/>
            <person name="Baker S.E."/>
        </authorList>
    </citation>
    <scope>NUCLEOTIDE SEQUENCE [LARGE SCALE GENOMIC DNA]</scope>
    <source>
        <strain evidence="5 6">CBS 121593</strain>
    </source>
</reference>
<dbReference type="InterPro" id="IPR000719">
    <property type="entry name" value="Prot_kinase_dom"/>
</dbReference>
<dbReference type="VEuPathDB" id="FungiDB:BO80DRAFT_458905"/>
<dbReference type="SMART" id="SM00220">
    <property type="entry name" value="S_TKc"/>
    <property type="match status" value="1"/>
</dbReference>
<keyword evidence="5" id="KW-0808">Transferase</keyword>
<keyword evidence="5" id="KW-0418">Kinase</keyword>
<proteinExistence type="predicted"/>
<dbReference type="EMBL" id="KZ824474">
    <property type="protein sequence ID" value="RAK96467.1"/>
    <property type="molecule type" value="Genomic_DNA"/>
</dbReference>
<evidence type="ECO:0000313" key="5">
    <source>
        <dbReference type="EMBL" id="RAK96467.1"/>
    </source>
</evidence>
<keyword evidence="3" id="KW-0067">ATP-binding</keyword>
<keyword evidence="2" id="KW-0547">Nucleotide-binding</keyword>
<keyword evidence="6" id="KW-1185">Reference proteome</keyword>
<dbReference type="InterPro" id="IPR011009">
    <property type="entry name" value="Kinase-like_dom_sf"/>
</dbReference>
<dbReference type="GO" id="GO:0005524">
    <property type="term" value="F:ATP binding"/>
    <property type="evidence" value="ECO:0007669"/>
    <property type="project" value="UniProtKB-KW"/>
</dbReference>
<dbReference type="AlphaFoldDB" id="A0A395GNP3"/>
<evidence type="ECO:0000259" key="4">
    <source>
        <dbReference type="PROSITE" id="PS50011"/>
    </source>
</evidence>
<dbReference type="Proteomes" id="UP000249402">
    <property type="component" value="Unassembled WGS sequence"/>
</dbReference>
<accession>A0A395GNP3</accession>
<dbReference type="SUPFAM" id="SSF56112">
    <property type="entry name" value="Protein kinase-like (PK-like)"/>
    <property type="match status" value="1"/>
</dbReference>
<dbReference type="GeneID" id="37227180"/>
<evidence type="ECO:0000256" key="2">
    <source>
        <dbReference type="ARBA" id="ARBA00022741"/>
    </source>
</evidence>
<dbReference type="RefSeq" id="XP_025570795.1">
    <property type="nucleotide sequence ID" value="XM_025722315.1"/>
</dbReference>
<dbReference type="GO" id="GO:0004674">
    <property type="term" value="F:protein serine/threonine kinase activity"/>
    <property type="evidence" value="ECO:0007669"/>
    <property type="project" value="UniProtKB-KW"/>
</dbReference>